<accession>A0ABU2AZU4</accession>
<dbReference type="InterPro" id="IPR020449">
    <property type="entry name" value="Tscrpt_reg_AraC-type_HTH"/>
</dbReference>
<dbReference type="Pfam" id="PF12833">
    <property type="entry name" value="HTH_18"/>
    <property type="match status" value="1"/>
</dbReference>
<dbReference type="InterPro" id="IPR018060">
    <property type="entry name" value="HTH_AraC"/>
</dbReference>
<dbReference type="PROSITE" id="PS00041">
    <property type="entry name" value="HTH_ARAC_FAMILY_1"/>
    <property type="match status" value="1"/>
</dbReference>
<dbReference type="PRINTS" id="PR00032">
    <property type="entry name" value="HTHARAC"/>
</dbReference>
<keyword evidence="2" id="KW-0238">DNA-binding</keyword>
<protein>
    <submittedName>
        <fullName evidence="5">AraC-like DNA-binding protein</fullName>
    </submittedName>
</protein>
<dbReference type="InterPro" id="IPR018062">
    <property type="entry name" value="HTH_AraC-typ_CS"/>
</dbReference>
<sequence>MPGQKTIETDGNFKSFSTAHIPHHERVEFWEAHNADALIGLDIRPLHTQTLDAQQHNRETSQIRAAKVLGSSQLVERTPEMIKKHPTESVALFFCTQGDSFYSDENSTHVLQAGQLLACNADRPFLRGFGIGVSEMVLTVSMDAYTRITRVKPLMSPVKLTFGSSLDTQGEITAATQLARLVDSALSAPDEHTATFEDQTLSWLESLFTEGHPDLTQLFQQAQHFIEVNLAHPNLRRSDLARWLHLSERQVGRIFSAQGTSFSNELLLRRVQAARSILQAEPHVPIADVARRCGFGSTSYFSRSFRRIVGHSPTTERAQMRV</sequence>
<evidence type="ECO:0000313" key="5">
    <source>
        <dbReference type="EMBL" id="MDR7346877.1"/>
    </source>
</evidence>
<dbReference type="EMBL" id="JAVDYJ010000001">
    <property type="protein sequence ID" value="MDR7346877.1"/>
    <property type="molecule type" value="Genomic_DNA"/>
</dbReference>
<gene>
    <name evidence="5" type="ORF">J2S62_001134</name>
</gene>
<dbReference type="SMART" id="SM00342">
    <property type="entry name" value="HTH_ARAC"/>
    <property type="match status" value="1"/>
</dbReference>
<dbReference type="Proteomes" id="UP001183794">
    <property type="component" value="Unassembled WGS sequence"/>
</dbReference>
<dbReference type="InterPro" id="IPR009057">
    <property type="entry name" value="Homeodomain-like_sf"/>
</dbReference>
<evidence type="ECO:0000256" key="2">
    <source>
        <dbReference type="ARBA" id="ARBA00023125"/>
    </source>
</evidence>
<feature type="domain" description="HTH araC/xylS-type" evidence="4">
    <location>
        <begin position="220"/>
        <end position="319"/>
    </location>
</feature>
<comment type="caution">
    <text evidence="5">The sequence shown here is derived from an EMBL/GenBank/DDBJ whole genome shotgun (WGS) entry which is preliminary data.</text>
</comment>
<dbReference type="PANTHER" id="PTHR46796">
    <property type="entry name" value="HTH-TYPE TRANSCRIPTIONAL ACTIVATOR RHAS-RELATED"/>
    <property type="match status" value="1"/>
</dbReference>
<organism evidence="5 6">
    <name type="scientific">Enteractinococcus fodinae</name>
    <dbReference type="NCBI Taxonomy" id="684663"/>
    <lineage>
        <taxon>Bacteria</taxon>
        <taxon>Bacillati</taxon>
        <taxon>Actinomycetota</taxon>
        <taxon>Actinomycetes</taxon>
        <taxon>Micrococcales</taxon>
        <taxon>Micrococcaceae</taxon>
    </lineage>
</organism>
<keyword evidence="6" id="KW-1185">Reference proteome</keyword>
<dbReference type="InterPro" id="IPR050204">
    <property type="entry name" value="AraC_XylS_family_regulators"/>
</dbReference>
<dbReference type="SUPFAM" id="SSF46689">
    <property type="entry name" value="Homeodomain-like"/>
    <property type="match status" value="1"/>
</dbReference>
<reference evidence="5 6" key="1">
    <citation type="submission" date="2023-07" db="EMBL/GenBank/DDBJ databases">
        <title>Sequencing the genomes of 1000 actinobacteria strains.</title>
        <authorList>
            <person name="Klenk H.-P."/>
        </authorList>
    </citation>
    <scope>NUCLEOTIDE SEQUENCE [LARGE SCALE GENOMIC DNA]</scope>
    <source>
        <strain evidence="5 6">DSM 22966</strain>
    </source>
</reference>
<dbReference type="PROSITE" id="PS01124">
    <property type="entry name" value="HTH_ARAC_FAMILY_2"/>
    <property type="match status" value="1"/>
</dbReference>
<evidence type="ECO:0000259" key="4">
    <source>
        <dbReference type="PROSITE" id="PS01124"/>
    </source>
</evidence>
<evidence type="ECO:0000256" key="1">
    <source>
        <dbReference type="ARBA" id="ARBA00023015"/>
    </source>
</evidence>
<proteinExistence type="predicted"/>
<keyword evidence="3" id="KW-0804">Transcription</keyword>
<evidence type="ECO:0000313" key="6">
    <source>
        <dbReference type="Proteomes" id="UP001183794"/>
    </source>
</evidence>
<evidence type="ECO:0000256" key="3">
    <source>
        <dbReference type="ARBA" id="ARBA00023163"/>
    </source>
</evidence>
<dbReference type="Gene3D" id="1.10.10.60">
    <property type="entry name" value="Homeodomain-like"/>
    <property type="match status" value="1"/>
</dbReference>
<dbReference type="PANTHER" id="PTHR46796:SF6">
    <property type="entry name" value="ARAC SUBFAMILY"/>
    <property type="match status" value="1"/>
</dbReference>
<name>A0ABU2AZU4_9MICC</name>
<dbReference type="RefSeq" id="WP_310172391.1">
    <property type="nucleotide sequence ID" value="NZ_BAABHE010000002.1"/>
</dbReference>
<keyword evidence="1" id="KW-0805">Transcription regulation</keyword>